<dbReference type="AlphaFoldDB" id="A0A183GMP2"/>
<sequence length="503" mass="57366">MYVYLRRELNMGNDLAPEIARRRRAAWAAFSSTCEVTDQVMDAGLWKLIFNVSVLSAMCYATEIWLDSMTIAGAMQTTHLALERCLLSSARYRANLQASGENSALREKPQLADPLQYMKKSKYRCAGHLLRRNDDRWSLQSGVCLSGCKLPEIEWSGRVVVPAEKTPADKRTIKVKVSRYKPAAMDVVATIDIVETDEAQEREHVPRVFRNRTCPYGTLNDADFRRDFRFTRPVFDKICAMLEDDLRPQAWQETVMTVADKVALGIHLLGRNVMQRDSAYIIGCHQGTVSKALMEFVRAINKRAPEFIPWPNAQECRELRMSFYRRYRLPVVIGVIDGTHCCIQRPHEHKEDYVCRKGYHSLNIGMVVDFDRKIRLEGVILGDSAYATETFLLKPVVSPRTPQEARYNAALNAARARVEQSFGILKWQFHILHGEGRYSPDKAAEIILACCVLRNISIISKEPEDDVRRRRDDAKAAIVRTRKPPPILSMNACNHLLKALVPL</sequence>
<accession>A0A3P8EBS8</accession>
<proteinExistence type="inferred from homology"/>
<evidence type="ECO:0000313" key="9">
    <source>
        <dbReference type="EMBL" id="VDP42044.1"/>
    </source>
</evidence>
<name>A0A183GMP2_HELPZ</name>
<evidence type="ECO:0000256" key="5">
    <source>
        <dbReference type="ARBA" id="ARBA00022723"/>
    </source>
</evidence>
<accession>A0A183GMP2</accession>
<reference evidence="11" key="2">
    <citation type="submission" date="2019-09" db="UniProtKB">
        <authorList>
            <consortium name="WormBaseParasite"/>
        </authorList>
    </citation>
    <scope>IDENTIFICATION</scope>
</reference>
<keyword evidence="10" id="KW-1185">Reference proteome</keyword>
<dbReference type="EMBL" id="UZAH01035678">
    <property type="protein sequence ID" value="VDP42044.1"/>
    <property type="molecule type" value="Genomic_DNA"/>
</dbReference>
<evidence type="ECO:0000256" key="3">
    <source>
        <dbReference type="ARBA" id="ARBA00006958"/>
    </source>
</evidence>
<dbReference type="GO" id="GO:0016787">
    <property type="term" value="F:hydrolase activity"/>
    <property type="evidence" value="ECO:0007669"/>
    <property type="project" value="UniProtKB-KW"/>
</dbReference>
<evidence type="ECO:0000256" key="7">
    <source>
        <dbReference type="ARBA" id="ARBA00023242"/>
    </source>
</evidence>
<evidence type="ECO:0000259" key="8">
    <source>
        <dbReference type="Pfam" id="PF13359"/>
    </source>
</evidence>
<dbReference type="OrthoDB" id="5855143at2759"/>
<evidence type="ECO:0000256" key="4">
    <source>
        <dbReference type="ARBA" id="ARBA00022722"/>
    </source>
</evidence>
<dbReference type="InterPro" id="IPR045249">
    <property type="entry name" value="HARBI1-like"/>
</dbReference>
<organism evidence="10 11">
    <name type="scientific">Heligmosomoides polygyrus</name>
    <name type="common">Parasitic roundworm</name>
    <dbReference type="NCBI Taxonomy" id="6339"/>
    <lineage>
        <taxon>Eukaryota</taxon>
        <taxon>Metazoa</taxon>
        <taxon>Ecdysozoa</taxon>
        <taxon>Nematoda</taxon>
        <taxon>Chromadorea</taxon>
        <taxon>Rhabditida</taxon>
        <taxon>Rhabditina</taxon>
        <taxon>Rhabditomorpha</taxon>
        <taxon>Strongyloidea</taxon>
        <taxon>Heligmosomidae</taxon>
        <taxon>Heligmosomoides</taxon>
    </lineage>
</organism>
<dbReference type="PANTHER" id="PTHR22930">
    <property type="match status" value="1"/>
</dbReference>
<dbReference type="Pfam" id="PF13359">
    <property type="entry name" value="DDE_Tnp_4"/>
    <property type="match status" value="1"/>
</dbReference>
<keyword evidence="7" id="KW-0539">Nucleus</keyword>
<gene>
    <name evidence="9" type="ORF">HPBE_LOCUS23961</name>
</gene>
<keyword evidence="4" id="KW-0540">Nuclease</keyword>
<keyword evidence="6" id="KW-0378">Hydrolase</keyword>
<evidence type="ECO:0000313" key="10">
    <source>
        <dbReference type="Proteomes" id="UP000050761"/>
    </source>
</evidence>
<feature type="domain" description="DDE Tnp4" evidence="8">
    <location>
        <begin position="378"/>
        <end position="455"/>
    </location>
</feature>
<evidence type="ECO:0000256" key="1">
    <source>
        <dbReference type="ARBA" id="ARBA00001968"/>
    </source>
</evidence>
<dbReference type="PANTHER" id="PTHR22930:SF289">
    <property type="entry name" value="DDE TNP4 DOMAIN-CONTAINING PROTEIN-RELATED"/>
    <property type="match status" value="1"/>
</dbReference>
<dbReference type="GO" id="GO:0005634">
    <property type="term" value="C:nucleus"/>
    <property type="evidence" value="ECO:0007669"/>
    <property type="project" value="UniProtKB-SubCell"/>
</dbReference>
<evidence type="ECO:0000256" key="2">
    <source>
        <dbReference type="ARBA" id="ARBA00004123"/>
    </source>
</evidence>
<dbReference type="WBParaSite" id="HPBE_0002396201-mRNA-1">
    <property type="protein sequence ID" value="HPBE_0002396201-mRNA-1"/>
    <property type="gene ID" value="HPBE_0002396201"/>
</dbReference>
<comment type="subcellular location">
    <subcellularLocation>
        <location evidence="2">Nucleus</location>
    </subcellularLocation>
</comment>
<dbReference type="GO" id="GO:0004518">
    <property type="term" value="F:nuclease activity"/>
    <property type="evidence" value="ECO:0007669"/>
    <property type="project" value="UniProtKB-KW"/>
</dbReference>
<dbReference type="GO" id="GO:0046872">
    <property type="term" value="F:metal ion binding"/>
    <property type="evidence" value="ECO:0007669"/>
    <property type="project" value="UniProtKB-KW"/>
</dbReference>
<reference evidence="9 10" key="1">
    <citation type="submission" date="2018-11" db="EMBL/GenBank/DDBJ databases">
        <authorList>
            <consortium name="Pathogen Informatics"/>
        </authorList>
    </citation>
    <scope>NUCLEOTIDE SEQUENCE [LARGE SCALE GENOMIC DNA]</scope>
</reference>
<comment type="cofactor">
    <cofactor evidence="1">
        <name>a divalent metal cation</name>
        <dbReference type="ChEBI" id="CHEBI:60240"/>
    </cofactor>
</comment>
<comment type="similarity">
    <text evidence="3">Belongs to the HARBI1 family.</text>
</comment>
<protein>
    <submittedName>
        <fullName evidence="11">DDE Tnp4 domain-containing protein</fullName>
    </submittedName>
</protein>
<dbReference type="Proteomes" id="UP000050761">
    <property type="component" value="Unassembled WGS sequence"/>
</dbReference>
<evidence type="ECO:0000256" key="6">
    <source>
        <dbReference type="ARBA" id="ARBA00022801"/>
    </source>
</evidence>
<evidence type="ECO:0000313" key="11">
    <source>
        <dbReference type="WBParaSite" id="HPBE_0002396201-mRNA-1"/>
    </source>
</evidence>
<keyword evidence="5" id="KW-0479">Metal-binding</keyword>
<dbReference type="InterPro" id="IPR027806">
    <property type="entry name" value="HARBI1_dom"/>
</dbReference>